<evidence type="ECO:0000313" key="2">
    <source>
        <dbReference type="Proteomes" id="UP000391834"/>
    </source>
</evidence>
<keyword evidence="2" id="KW-1185">Reference proteome</keyword>
<evidence type="ECO:0000313" key="1">
    <source>
        <dbReference type="EMBL" id="GET35238.1"/>
    </source>
</evidence>
<name>A0A5M4B5Y3_9BACT</name>
<gene>
    <name evidence="1" type="ORF">PbJCM13498_41010</name>
</gene>
<dbReference type="OrthoDB" id="894023at2"/>
<dbReference type="RefSeq" id="WP_025866182.1">
    <property type="nucleotide sequence ID" value="NZ_BLAX01000001.1"/>
</dbReference>
<protein>
    <submittedName>
        <fullName evidence="1">Uncharacterized protein</fullName>
    </submittedName>
</protein>
<dbReference type="AlphaFoldDB" id="A0A5M4B5Y3"/>
<accession>A0A5M4B5Y3</accession>
<sequence>MEKQIHKFSQPDETWAIWDIKSHEDFLSRFMVKGRFHKNVPEEISKEYEIVERLIYYSFYCYPLIDEAFSKATRLFEAGVKIRLNQLAITCNGKYESLKSKLEKLGKHTSVDFYKEWDKAREVRNIFAHPEAGRLMGITVYRSFLQMVNILNTLFLDKEIVESNENHLIKLKKQTEKFKRKLFILELDSKRFLVWSIIPYSFFGTGNKAKSFWFFHPVLTSFPQTTDKINFDIPIFLRLTDVKITDSGIRGTDLISKRVVKAYKTMDAANFKLYETHKLLRSSSDIAVKNLYLKFIEEELAYEIVKFLYFECWD</sequence>
<proteinExistence type="predicted"/>
<dbReference type="EMBL" id="BLAX01000001">
    <property type="protein sequence ID" value="GET35238.1"/>
    <property type="molecule type" value="Genomic_DNA"/>
</dbReference>
<dbReference type="Proteomes" id="UP000391834">
    <property type="component" value="Unassembled WGS sequence"/>
</dbReference>
<organism evidence="1 2">
    <name type="scientific">Prolixibacter bellariivorans</name>
    <dbReference type="NCBI Taxonomy" id="314319"/>
    <lineage>
        <taxon>Bacteria</taxon>
        <taxon>Pseudomonadati</taxon>
        <taxon>Bacteroidota</taxon>
        <taxon>Bacteroidia</taxon>
        <taxon>Marinilabiliales</taxon>
        <taxon>Prolixibacteraceae</taxon>
        <taxon>Prolixibacter</taxon>
    </lineage>
</organism>
<comment type="caution">
    <text evidence="1">The sequence shown here is derived from an EMBL/GenBank/DDBJ whole genome shotgun (WGS) entry which is preliminary data.</text>
</comment>
<reference evidence="1 2" key="1">
    <citation type="submission" date="2019-10" db="EMBL/GenBank/DDBJ databases">
        <title>Prolixibacter strains distinguished by the presence of nitrate reductase genes were adept at nitrate-dependent anaerobic corrosion of metallic iron and carbon steel.</title>
        <authorList>
            <person name="Iino T."/>
            <person name="Shono N."/>
            <person name="Ito K."/>
            <person name="Nakamura R."/>
            <person name="Sueoka K."/>
            <person name="Harayama S."/>
            <person name="Ohkuma M."/>
        </authorList>
    </citation>
    <scope>NUCLEOTIDE SEQUENCE [LARGE SCALE GENOMIC DNA]</scope>
    <source>
        <strain evidence="1 2">JCM 13498</strain>
    </source>
</reference>